<evidence type="ECO:0000313" key="2">
    <source>
        <dbReference type="Proteomes" id="UP000196027"/>
    </source>
</evidence>
<dbReference type="InterPro" id="IPR002201">
    <property type="entry name" value="Glyco_trans_9"/>
</dbReference>
<dbReference type="SUPFAM" id="SSF53756">
    <property type="entry name" value="UDP-Glycosyltransferase/glycogen phosphorylase"/>
    <property type="match status" value="1"/>
</dbReference>
<dbReference type="AlphaFoldDB" id="A0A1Y0IE98"/>
<reference evidence="1 2" key="1">
    <citation type="submission" date="2017-05" db="EMBL/GenBank/DDBJ databases">
        <title>Genomic insights into alkan degradation activity of Oleiphilus messinensis.</title>
        <authorList>
            <person name="Kozyavkin S.A."/>
            <person name="Slesarev A.I."/>
            <person name="Golyshin P.N."/>
            <person name="Korzhenkov A."/>
            <person name="Golyshina O.N."/>
            <person name="Toshchakov S.V."/>
        </authorList>
    </citation>
    <scope>NUCLEOTIDE SEQUENCE [LARGE SCALE GENOMIC DNA]</scope>
    <source>
        <strain evidence="1 2">ME102</strain>
    </source>
</reference>
<name>A0A1Y0IE98_9GAMM</name>
<dbReference type="RefSeq" id="WP_087462580.1">
    <property type="nucleotide sequence ID" value="NZ_CP021425.1"/>
</dbReference>
<dbReference type="EMBL" id="CP021425">
    <property type="protein sequence ID" value="ARU57713.1"/>
    <property type="molecule type" value="Genomic_DNA"/>
</dbReference>
<dbReference type="KEGG" id="ome:OLMES_3692"/>
<dbReference type="Proteomes" id="UP000196027">
    <property type="component" value="Chromosome"/>
</dbReference>
<sequence>MKVDEEQNRVAHFLYYGAPLQAPEQQITKLTLQSDMSPDNIIIRNQLAYWQMLSGNHRLAAHLLQETLTLFKHETLQHYPDNQETLLLIAINLMQYRSTFLPMARAILEHLVCQNEDHSAAQFWLGNLCLLQGFPKLALEHFDTALMGRPESAEVVAKKASVLLEGGAYATAARLSEQAWELDPSNHQALLTKGKLAYYSKDFESAQQWYGLAHRLRPWQWDAAHSYGMFLLAHGHFQTGWKCYNLHQHLAPSIRGRQLFEKNNLWQGEPLANERIVIIADQGFGDAIQFSRYLPELAQRAQHITLICSPALHDLFRFSFGPLCQIEIKEDSAEHAIDDFVTESVTHRVDRWLTLSGLTEMFAMESFLKEVEDCPEGNGFRPYLHVAQEKVIFQINQLSGLIKPDGLKVGVFWHGNDVAGIYPRHIDLTALKPIFDLDGVQFISLAVNEHKQDLVKYPFCSGIVDASPYISSFYDTAAIIKGVDLVISIDSAVAHLAGALGKPVYLLLPYVNCWRWGLTETLTPWYPKTKLFRQIQSGTWETPVTQIVKQLKLLSNYK</sequence>
<dbReference type="Pfam" id="PF01075">
    <property type="entry name" value="Glyco_transf_9"/>
    <property type="match status" value="1"/>
</dbReference>
<dbReference type="Gene3D" id="1.25.40.10">
    <property type="entry name" value="Tetratricopeptide repeat domain"/>
    <property type="match status" value="1"/>
</dbReference>
<accession>A0A1Y0IE98</accession>
<dbReference type="InterPro" id="IPR011990">
    <property type="entry name" value="TPR-like_helical_dom_sf"/>
</dbReference>
<gene>
    <name evidence="1" type="ORF">OLMES_3692</name>
</gene>
<evidence type="ECO:0000313" key="1">
    <source>
        <dbReference type="EMBL" id="ARU57713.1"/>
    </source>
</evidence>
<organism evidence="1 2">
    <name type="scientific">Oleiphilus messinensis</name>
    <dbReference type="NCBI Taxonomy" id="141451"/>
    <lineage>
        <taxon>Bacteria</taxon>
        <taxon>Pseudomonadati</taxon>
        <taxon>Pseudomonadota</taxon>
        <taxon>Gammaproteobacteria</taxon>
        <taxon>Oceanospirillales</taxon>
        <taxon>Oleiphilaceae</taxon>
        <taxon>Oleiphilus</taxon>
    </lineage>
</organism>
<keyword evidence="2" id="KW-1185">Reference proteome</keyword>
<protein>
    <submittedName>
        <fullName evidence="1">Tetratricopeptide TPR_2 repeat protein</fullName>
    </submittedName>
</protein>
<dbReference type="Gene3D" id="3.40.50.2000">
    <property type="entry name" value="Glycogen Phosphorylase B"/>
    <property type="match status" value="1"/>
</dbReference>
<proteinExistence type="predicted"/>
<dbReference type="GO" id="GO:0016757">
    <property type="term" value="F:glycosyltransferase activity"/>
    <property type="evidence" value="ECO:0007669"/>
    <property type="project" value="InterPro"/>
</dbReference>
<dbReference type="SUPFAM" id="SSF48452">
    <property type="entry name" value="TPR-like"/>
    <property type="match status" value="2"/>
</dbReference>
<dbReference type="OrthoDB" id="238183at2"/>